<dbReference type="PROSITE" id="PS52045">
    <property type="entry name" value="NEPROSIN_PEP_CD"/>
    <property type="match status" value="1"/>
</dbReference>
<sequence length="413" mass="46306">MATSSLNRNPEHDSRRRKRSQRRRSDAELGKWAELRNEEIRQYLRDRHAKLDIVKTTRTPSGQQLDWVPIESQPGATTLATPPSEDVPVHTEEGDRCVDPVRFELQGPGAKIGPEGTVPIVRKPFAEINPNVPLSDWLAKGTRARRLRPADDPRSDMPTGETHKYSYTSQGVVSYGTEGAINVWDPYVEYANEFSAGQLWLSAGEHIGTQTVEVGHQEYRNKYGDWVPHLFVHYTTNHYTDSGDNKGGYNTEVDGWVQYSNEIFPEASYASLSHEGGSQCELQIKVQLWQGNWWVRINGTWIGYYPASLFHSDGLGKAATTVAWGGQVIDANEGSITRTDMGSGGWPEEGWRHAAFMRNLAYQATTDGKMERYNPVAWESDPACYGIDGFFDNTDNWGSYFYYGGPGKNPGSA</sequence>
<gene>
    <name evidence="3" type="ORF">FGL95_06245</name>
</gene>
<dbReference type="AlphaFoldDB" id="A0A848KAY1"/>
<comment type="caution">
    <text evidence="3">The sequence shown here is derived from an EMBL/GenBank/DDBJ whole genome shotgun (WGS) entry which is preliminary data.</text>
</comment>
<feature type="region of interest" description="Disordered" evidence="1">
    <location>
        <begin position="1"/>
        <end position="29"/>
    </location>
</feature>
<dbReference type="EMBL" id="VCQU01000002">
    <property type="protein sequence ID" value="NMN94638.1"/>
    <property type="molecule type" value="Genomic_DNA"/>
</dbReference>
<name>A0A848KAY1_9NOCA</name>
<accession>A0A848KAY1</accession>
<keyword evidence="4" id="KW-1185">Reference proteome</keyword>
<evidence type="ECO:0000313" key="4">
    <source>
        <dbReference type="Proteomes" id="UP000535543"/>
    </source>
</evidence>
<dbReference type="InterPro" id="IPR004314">
    <property type="entry name" value="Neprosin"/>
</dbReference>
<evidence type="ECO:0000256" key="1">
    <source>
        <dbReference type="SAM" id="MobiDB-lite"/>
    </source>
</evidence>
<protein>
    <submittedName>
        <fullName evidence="3">DUF239 domain-containing protein</fullName>
    </submittedName>
</protein>
<proteinExistence type="predicted"/>
<reference evidence="3 4" key="1">
    <citation type="submission" date="2019-05" db="EMBL/GenBank/DDBJ databases">
        <authorList>
            <person name="Lee S.D."/>
        </authorList>
    </citation>
    <scope>NUCLEOTIDE SEQUENCE [LARGE SCALE GENOMIC DNA]</scope>
    <source>
        <strain evidence="3 4">YC2-7</strain>
    </source>
</reference>
<dbReference type="PANTHER" id="PTHR31589">
    <property type="entry name" value="PROTEIN, PUTATIVE (DUF239)-RELATED-RELATED"/>
    <property type="match status" value="1"/>
</dbReference>
<dbReference type="Pfam" id="PF03080">
    <property type="entry name" value="Neprosin"/>
    <property type="match status" value="1"/>
</dbReference>
<feature type="domain" description="Neprosin PEP catalytic" evidence="2">
    <location>
        <begin position="155"/>
        <end position="410"/>
    </location>
</feature>
<feature type="region of interest" description="Disordered" evidence="1">
    <location>
        <begin position="145"/>
        <end position="164"/>
    </location>
</feature>
<evidence type="ECO:0000313" key="3">
    <source>
        <dbReference type="EMBL" id="NMN94638.1"/>
    </source>
</evidence>
<dbReference type="Proteomes" id="UP000535543">
    <property type="component" value="Unassembled WGS sequence"/>
</dbReference>
<feature type="region of interest" description="Disordered" evidence="1">
    <location>
        <begin position="74"/>
        <end position="93"/>
    </location>
</feature>
<dbReference type="RefSeq" id="WP_169585380.1">
    <property type="nucleotide sequence ID" value="NZ_VCQU01000002.1"/>
</dbReference>
<reference evidence="3 4" key="2">
    <citation type="submission" date="2020-06" db="EMBL/GenBank/DDBJ databases">
        <title>Antribacter stalactiti gen. nov., sp. nov., a new member of the family Nacardiaceae isolated from a cave.</title>
        <authorList>
            <person name="Kim I.S."/>
        </authorList>
    </citation>
    <scope>NUCLEOTIDE SEQUENCE [LARGE SCALE GENOMIC DNA]</scope>
    <source>
        <strain evidence="3 4">YC2-7</strain>
    </source>
</reference>
<organism evidence="3 4">
    <name type="scientific">Antrihabitans stalactiti</name>
    <dbReference type="NCBI Taxonomy" id="2584121"/>
    <lineage>
        <taxon>Bacteria</taxon>
        <taxon>Bacillati</taxon>
        <taxon>Actinomycetota</taxon>
        <taxon>Actinomycetes</taxon>
        <taxon>Mycobacteriales</taxon>
        <taxon>Nocardiaceae</taxon>
        <taxon>Antrihabitans</taxon>
    </lineage>
</organism>
<dbReference type="PANTHER" id="PTHR31589:SF110">
    <property type="entry name" value="PROTEIN, PUTATIVE (DUF239)-RELATED"/>
    <property type="match status" value="1"/>
</dbReference>
<evidence type="ECO:0000259" key="2">
    <source>
        <dbReference type="PROSITE" id="PS52045"/>
    </source>
</evidence>
<dbReference type="InterPro" id="IPR053168">
    <property type="entry name" value="Glutamic_endopeptidase"/>
</dbReference>